<comment type="subcellular location">
    <subcellularLocation>
        <location evidence="1">Cell membrane</location>
        <topology evidence="1">Multi-pass membrane protein</topology>
    </subcellularLocation>
</comment>
<evidence type="ECO:0000256" key="1">
    <source>
        <dbReference type="ARBA" id="ARBA00004651"/>
    </source>
</evidence>
<keyword evidence="5 9" id="KW-1133">Transmembrane helix</keyword>
<keyword evidence="4 9" id="KW-0812">Transmembrane</keyword>
<evidence type="ECO:0000256" key="8">
    <source>
        <dbReference type="SAM" id="MobiDB-lite"/>
    </source>
</evidence>
<dbReference type="GO" id="GO:0005886">
    <property type="term" value="C:plasma membrane"/>
    <property type="evidence" value="ECO:0007669"/>
    <property type="project" value="UniProtKB-SubCell"/>
</dbReference>
<accession>A0A7S4MFR3</accession>
<dbReference type="GO" id="GO:0005254">
    <property type="term" value="F:chloride channel activity"/>
    <property type="evidence" value="ECO:0007669"/>
    <property type="project" value="InterPro"/>
</dbReference>
<evidence type="ECO:0000313" key="10">
    <source>
        <dbReference type="EMBL" id="CAE2219368.1"/>
    </source>
</evidence>
<feature type="region of interest" description="Disordered" evidence="8">
    <location>
        <begin position="23"/>
        <end position="53"/>
    </location>
</feature>
<organism evidence="10">
    <name type="scientific">Prymnesium polylepis</name>
    <dbReference type="NCBI Taxonomy" id="72548"/>
    <lineage>
        <taxon>Eukaryota</taxon>
        <taxon>Haptista</taxon>
        <taxon>Haptophyta</taxon>
        <taxon>Prymnesiophyceae</taxon>
        <taxon>Prymnesiales</taxon>
        <taxon>Prymnesiaceae</taxon>
        <taxon>Prymnesium</taxon>
    </lineage>
</organism>
<dbReference type="AlphaFoldDB" id="A0A7S4MFR3"/>
<evidence type="ECO:0000256" key="9">
    <source>
        <dbReference type="SAM" id="Phobius"/>
    </source>
</evidence>
<evidence type="ECO:0008006" key="11">
    <source>
        <dbReference type="Google" id="ProtNLM"/>
    </source>
</evidence>
<dbReference type="PANTHER" id="PTHR33281">
    <property type="entry name" value="UPF0187 PROTEIN YNEE"/>
    <property type="match status" value="1"/>
</dbReference>
<name>A0A7S4MFR3_9EUKA</name>
<evidence type="ECO:0000256" key="6">
    <source>
        <dbReference type="ARBA" id="ARBA00023065"/>
    </source>
</evidence>
<evidence type="ECO:0000256" key="5">
    <source>
        <dbReference type="ARBA" id="ARBA00022989"/>
    </source>
</evidence>
<keyword evidence="3" id="KW-1003">Cell membrane</keyword>
<keyword evidence="2" id="KW-0813">Transport</keyword>
<reference evidence="10" key="1">
    <citation type="submission" date="2021-01" db="EMBL/GenBank/DDBJ databases">
        <authorList>
            <person name="Corre E."/>
            <person name="Pelletier E."/>
            <person name="Niang G."/>
            <person name="Scheremetjew M."/>
            <person name="Finn R."/>
            <person name="Kale V."/>
            <person name="Holt S."/>
            <person name="Cochrane G."/>
            <person name="Meng A."/>
            <person name="Brown T."/>
            <person name="Cohen L."/>
        </authorList>
    </citation>
    <scope>NUCLEOTIDE SEQUENCE</scope>
    <source>
        <strain evidence="10">UIO037</strain>
    </source>
</reference>
<feature type="transmembrane region" description="Helical" evidence="9">
    <location>
        <begin position="120"/>
        <end position="139"/>
    </location>
</feature>
<proteinExistence type="predicted"/>
<dbReference type="Pfam" id="PF25539">
    <property type="entry name" value="Bestrophin_2"/>
    <property type="match status" value="1"/>
</dbReference>
<feature type="compositionally biased region" description="Polar residues" evidence="8">
    <location>
        <begin position="35"/>
        <end position="49"/>
    </location>
</feature>
<keyword evidence="7 9" id="KW-0472">Membrane</keyword>
<gene>
    <name evidence="10" type="ORF">CPOL0286_LOCUS8536</name>
</gene>
<dbReference type="InterPro" id="IPR044669">
    <property type="entry name" value="YneE/VCCN1/2-like"/>
</dbReference>
<evidence type="ECO:0000256" key="7">
    <source>
        <dbReference type="ARBA" id="ARBA00023136"/>
    </source>
</evidence>
<sequence length="429" mass="48828">MRKSAQSVPSFWGPDVKKKLLKAAVTIQEPPGASSKPSHSTQNNTSAPSFQGGAVNFKDARSEMSFKVREPLREIDASDTRPYLNDRWLNLESMEEAAAGFFSYDPSQWMPTLKVRFTPFIFYPWLFITATGFFVTWMAMTEPAWMKYCAFSDDAHLMMGTFVSFLVVFRTNMSHDRWWEARCSWQTVISTCRTLGAMLMPSMSTEEHREEVAMMLMAFVISLKAFVREEAISEDDLGPRMNKQHIAMLNRSSSPPLMALRYLLQRARLNLPQHSEEGAKRGGKTSLDERLISVLIDETSQLTRVLAREHGTMERIKSTPMVFAYVCSMRFFLLIWLVTFPITLPGSYGWLAPVIQSAIAYLFLNIEQMCIEIEGPFGRDPNDLPLEDWLLMLERVLMGMRAHNLKNTRASRAARLAGTLGRNSVLGRA</sequence>
<feature type="transmembrane region" description="Helical" evidence="9">
    <location>
        <begin position="322"/>
        <end position="342"/>
    </location>
</feature>
<feature type="transmembrane region" description="Helical" evidence="9">
    <location>
        <begin position="145"/>
        <end position="169"/>
    </location>
</feature>
<protein>
    <recommendedName>
        <fullName evidence="11">Bestrophin homolog</fullName>
    </recommendedName>
</protein>
<dbReference type="EMBL" id="HBKO01018774">
    <property type="protein sequence ID" value="CAE2219368.1"/>
    <property type="molecule type" value="Transcribed_RNA"/>
</dbReference>
<evidence type="ECO:0000256" key="2">
    <source>
        <dbReference type="ARBA" id="ARBA00022448"/>
    </source>
</evidence>
<evidence type="ECO:0000256" key="3">
    <source>
        <dbReference type="ARBA" id="ARBA00022475"/>
    </source>
</evidence>
<evidence type="ECO:0000256" key="4">
    <source>
        <dbReference type="ARBA" id="ARBA00022692"/>
    </source>
</evidence>
<keyword evidence="6" id="KW-0406">Ion transport</keyword>
<feature type="transmembrane region" description="Helical" evidence="9">
    <location>
        <begin position="348"/>
        <end position="364"/>
    </location>
</feature>
<dbReference type="PANTHER" id="PTHR33281:SF19">
    <property type="entry name" value="VOLTAGE-DEPENDENT ANION CHANNEL-FORMING PROTEIN YNEE"/>
    <property type="match status" value="1"/>
</dbReference>